<dbReference type="EMBL" id="JAULSU010000003">
    <property type="protein sequence ID" value="KAK0623909.1"/>
    <property type="molecule type" value="Genomic_DNA"/>
</dbReference>
<protein>
    <submittedName>
        <fullName evidence="1">Uncharacterized protein</fullName>
    </submittedName>
</protein>
<accession>A0AA39WYC9</accession>
<sequence length="245" mass="27298">MLGLSHEAIIKLRPPSSGAIQQQEDWQPPTVSWLRSNWRVTHSTDAPSRYHRHKNVRIDLSSTPNDETSYSVELSHQDTQTLSIESTTSTLTSSGFSEENKTASRFKFSGPPRAEWEVLAWGKEGQLEEWMIPETNGMISDTSGEWRPDWRNSYAVVLIGTADGAEECAVEVWDDGAEFTPLSGETIGKIKDALKGVGVEGELHPVLVDGGRKQDDQEKWKAAQGPVCTDIILDEEEPKSKWCCL</sequence>
<keyword evidence="2" id="KW-1185">Reference proteome</keyword>
<comment type="caution">
    <text evidence="1">The sequence shown here is derived from an EMBL/GenBank/DDBJ whole genome shotgun (WGS) entry which is preliminary data.</text>
</comment>
<evidence type="ECO:0000313" key="2">
    <source>
        <dbReference type="Proteomes" id="UP001175000"/>
    </source>
</evidence>
<dbReference type="Proteomes" id="UP001175000">
    <property type="component" value="Unassembled WGS sequence"/>
</dbReference>
<dbReference type="AlphaFoldDB" id="A0AA39WYC9"/>
<organism evidence="1 2">
    <name type="scientific">Immersiella caudata</name>
    <dbReference type="NCBI Taxonomy" id="314043"/>
    <lineage>
        <taxon>Eukaryota</taxon>
        <taxon>Fungi</taxon>
        <taxon>Dikarya</taxon>
        <taxon>Ascomycota</taxon>
        <taxon>Pezizomycotina</taxon>
        <taxon>Sordariomycetes</taxon>
        <taxon>Sordariomycetidae</taxon>
        <taxon>Sordariales</taxon>
        <taxon>Lasiosphaeriaceae</taxon>
        <taxon>Immersiella</taxon>
    </lineage>
</organism>
<name>A0AA39WYC9_9PEZI</name>
<proteinExistence type="predicted"/>
<gene>
    <name evidence="1" type="ORF">B0T14DRAFT_565226</name>
</gene>
<evidence type="ECO:0000313" key="1">
    <source>
        <dbReference type="EMBL" id="KAK0623909.1"/>
    </source>
</evidence>
<reference evidence="1" key="1">
    <citation type="submission" date="2023-06" db="EMBL/GenBank/DDBJ databases">
        <title>Genome-scale phylogeny and comparative genomics of the fungal order Sordariales.</title>
        <authorList>
            <consortium name="Lawrence Berkeley National Laboratory"/>
            <person name="Hensen N."/>
            <person name="Bonometti L."/>
            <person name="Westerberg I."/>
            <person name="Brannstrom I.O."/>
            <person name="Guillou S."/>
            <person name="Cros-Aarteil S."/>
            <person name="Calhoun S."/>
            <person name="Haridas S."/>
            <person name="Kuo A."/>
            <person name="Mondo S."/>
            <person name="Pangilinan J."/>
            <person name="Riley R."/>
            <person name="Labutti K."/>
            <person name="Andreopoulos B."/>
            <person name="Lipzen A."/>
            <person name="Chen C."/>
            <person name="Yanf M."/>
            <person name="Daum C."/>
            <person name="Ng V."/>
            <person name="Clum A."/>
            <person name="Steindorff A."/>
            <person name="Ohm R."/>
            <person name="Martin F."/>
            <person name="Silar P."/>
            <person name="Natvig D."/>
            <person name="Lalanne C."/>
            <person name="Gautier V."/>
            <person name="Ament-Velasquez S.L."/>
            <person name="Kruys A."/>
            <person name="Hutchinson M.I."/>
            <person name="Powell A.J."/>
            <person name="Barry K."/>
            <person name="Miller A.N."/>
            <person name="Grigoriev I.V."/>
            <person name="Debuchy R."/>
            <person name="Gladieux P."/>
            <person name="Thoren M.H."/>
            <person name="Johannesson H."/>
        </authorList>
    </citation>
    <scope>NUCLEOTIDE SEQUENCE</scope>
    <source>
        <strain evidence="1">CBS 606.72</strain>
    </source>
</reference>